<dbReference type="Proteomes" id="UP000095767">
    <property type="component" value="Unassembled WGS sequence"/>
</dbReference>
<feature type="transmembrane region" description="Helical" evidence="5">
    <location>
        <begin position="320"/>
        <end position="341"/>
    </location>
</feature>
<keyword evidence="5" id="KW-0812">Transmembrane</keyword>
<dbReference type="SUPFAM" id="SSF52058">
    <property type="entry name" value="L domain-like"/>
    <property type="match status" value="1"/>
</dbReference>
<keyword evidence="3" id="KW-0677">Repeat</keyword>
<dbReference type="EMBL" id="LWDX02031063">
    <property type="protein sequence ID" value="OEL28017.1"/>
    <property type="molecule type" value="Genomic_DNA"/>
</dbReference>
<comment type="caution">
    <text evidence="6">The sequence shown here is derived from an EMBL/GenBank/DDBJ whole genome shotgun (WGS) entry which is preliminary data.</text>
</comment>
<dbReference type="AlphaFoldDB" id="A0A1E5VSC6"/>
<accession>A0A1E5VSC6</accession>
<dbReference type="PANTHER" id="PTHR48065:SF68">
    <property type="entry name" value="LEUCINE-RICH REPEAT-CONTAINING N-TERMINAL PLANT-TYPE DOMAIN-CONTAINING PROTEIN"/>
    <property type="match status" value="1"/>
</dbReference>
<dbReference type="InterPro" id="IPR003591">
    <property type="entry name" value="Leu-rich_rpt_typical-subtyp"/>
</dbReference>
<dbReference type="InterPro" id="IPR032675">
    <property type="entry name" value="LRR_dom_sf"/>
</dbReference>
<protein>
    <submittedName>
        <fullName evidence="6">Uncharacterized protein</fullName>
    </submittedName>
</protein>
<dbReference type="FunFam" id="3.80.10.10:FF:000041">
    <property type="entry name" value="LRR receptor-like serine/threonine-protein kinase ERECTA"/>
    <property type="match status" value="1"/>
</dbReference>
<keyword evidence="2" id="KW-0732">Signal</keyword>
<keyword evidence="7" id="KW-1185">Reference proteome</keyword>
<evidence type="ECO:0000256" key="3">
    <source>
        <dbReference type="ARBA" id="ARBA00022737"/>
    </source>
</evidence>
<keyword evidence="5" id="KW-0472">Membrane</keyword>
<evidence type="ECO:0000256" key="2">
    <source>
        <dbReference type="ARBA" id="ARBA00022729"/>
    </source>
</evidence>
<reference evidence="6 7" key="1">
    <citation type="submission" date="2016-09" db="EMBL/GenBank/DDBJ databases">
        <title>The draft genome of Dichanthelium oligosanthes: A C3 panicoid grass species.</title>
        <authorList>
            <person name="Studer A.J."/>
            <person name="Schnable J.C."/>
            <person name="Brutnell T.P."/>
        </authorList>
    </citation>
    <scope>NUCLEOTIDE SEQUENCE [LARGE SCALE GENOMIC DNA]</scope>
    <source>
        <strain evidence="7">cv. Kellogg 1175</strain>
        <tissue evidence="6">Leaf</tissue>
    </source>
</reference>
<evidence type="ECO:0000313" key="7">
    <source>
        <dbReference type="Proteomes" id="UP000095767"/>
    </source>
</evidence>
<dbReference type="PROSITE" id="PS51450">
    <property type="entry name" value="LRR"/>
    <property type="match status" value="1"/>
</dbReference>
<dbReference type="SMART" id="SM00369">
    <property type="entry name" value="LRR_TYP"/>
    <property type="match status" value="4"/>
</dbReference>
<evidence type="ECO:0000313" key="6">
    <source>
        <dbReference type="EMBL" id="OEL28017.1"/>
    </source>
</evidence>
<dbReference type="PRINTS" id="PR00019">
    <property type="entry name" value="LEURICHRPT"/>
</dbReference>
<dbReference type="STRING" id="888268.A0A1E5VSC6"/>
<organism evidence="6 7">
    <name type="scientific">Dichanthelium oligosanthes</name>
    <dbReference type="NCBI Taxonomy" id="888268"/>
    <lineage>
        <taxon>Eukaryota</taxon>
        <taxon>Viridiplantae</taxon>
        <taxon>Streptophyta</taxon>
        <taxon>Embryophyta</taxon>
        <taxon>Tracheophyta</taxon>
        <taxon>Spermatophyta</taxon>
        <taxon>Magnoliopsida</taxon>
        <taxon>Liliopsida</taxon>
        <taxon>Poales</taxon>
        <taxon>Poaceae</taxon>
        <taxon>PACMAD clade</taxon>
        <taxon>Panicoideae</taxon>
        <taxon>Panicodae</taxon>
        <taxon>Paniceae</taxon>
        <taxon>Dichantheliinae</taxon>
        <taxon>Dichanthelium</taxon>
    </lineage>
</organism>
<evidence type="ECO:0000256" key="4">
    <source>
        <dbReference type="ARBA" id="ARBA00023180"/>
    </source>
</evidence>
<dbReference type="InterPro" id="IPR001611">
    <property type="entry name" value="Leu-rich_rpt"/>
</dbReference>
<name>A0A1E5VSC6_9POAL</name>
<proteinExistence type="predicted"/>
<evidence type="ECO:0000256" key="5">
    <source>
        <dbReference type="SAM" id="Phobius"/>
    </source>
</evidence>
<keyword evidence="1" id="KW-0433">Leucine-rich repeat</keyword>
<dbReference type="Pfam" id="PF00560">
    <property type="entry name" value="LRR_1"/>
    <property type="match status" value="6"/>
</dbReference>
<keyword evidence="4" id="KW-0325">Glycoprotein</keyword>
<keyword evidence="5" id="KW-1133">Transmembrane helix</keyword>
<dbReference type="OrthoDB" id="1433175at2759"/>
<sequence length="346" mass="38042">MPSLEKLGLSNNQLTGELPDCWWDMQALQLMDLSNNSFIGEIPTAPTSFSCYLLSLHLAGNGFTGVFPSIVRGCNELVILNLGNHRSNDFSDKIPLELSLLSQLQFLDLSNNSLTGLIPSAFGIFLTSMKHPKNVSTPESLGLTWKGHALTSRNMFDYLNRIDIIWKGQELSFQIMIEPIGMKLMTGIDLSSNSLSQCIPEASTNLQGLRFLNLSRNHLSRGIPENIGSLKYLECLDLSQNELSGTIPPGLSDLQSLGKLDLSNNHLSGKIPTVNQLQTLTDLSIYSNNSGLCGFPLDIPCTHASLASAERNGRDYEDQWLYYCVIAGIVFGNLALVRGALFRCKL</sequence>
<dbReference type="Gene3D" id="3.80.10.10">
    <property type="entry name" value="Ribonuclease Inhibitor"/>
    <property type="match status" value="1"/>
</dbReference>
<dbReference type="PANTHER" id="PTHR48065">
    <property type="entry name" value="OS10G0469600 PROTEIN"/>
    <property type="match status" value="1"/>
</dbReference>
<gene>
    <name evidence="6" type="ORF">BAE44_0010965</name>
</gene>
<evidence type="ECO:0000256" key="1">
    <source>
        <dbReference type="ARBA" id="ARBA00022614"/>
    </source>
</evidence>